<proteinExistence type="predicted"/>
<accession>V4HIX1</accession>
<evidence type="ECO:0000313" key="2">
    <source>
        <dbReference type="Proteomes" id="UP000017840"/>
    </source>
</evidence>
<organism evidence="1 2">
    <name type="scientific">Candidatus Halobonum tyrrellensis G22</name>
    <dbReference type="NCBI Taxonomy" id="1324957"/>
    <lineage>
        <taxon>Archaea</taxon>
        <taxon>Methanobacteriati</taxon>
        <taxon>Methanobacteriota</taxon>
        <taxon>Stenosarchaea group</taxon>
        <taxon>Halobacteria</taxon>
        <taxon>Halobacteriales</taxon>
        <taxon>Haloferacaceae</taxon>
        <taxon>Candidatus Halobonum</taxon>
    </lineage>
</organism>
<keyword evidence="2" id="KW-1185">Reference proteome</keyword>
<dbReference type="OrthoDB" id="351063at2157"/>
<dbReference type="AlphaFoldDB" id="V4HIX1"/>
<reference evidence="1 2" key="1">
    <citation type="journal article" date="2013" name="Genome Announc.">
        <title>Draft Genome Sequence of 'Candidatus Halobonum tyrrellensis' Strain G22, Isolated from the Hypersaline Waters of Lake Tyrrell, Australia.</title>
        <authorList>
            <person name="Ugalde J.A."/>
            <person name="Narasingarao P."/>
            <person name="Kuo S."/>
            <person name="Podell S."/>
            <person name="Allen E.E."/>
        </authorList>
    </citation>
    <scope>NUCLEOTIDE SEQUENCE [LARGE SCALE GENOMIC DNA]</scope>
    <source>
        <strain evidence="1 2">G22</strain>
    </source>
</reference>
<sequence length="118" mass="12789">MDRDDLSPDEVEFDGIESVNQYEATFTGTVGGEEVTLVYSLENAIGTEAEATLYLPGDEELEGIVVHPDTYEFETDNQDTVRFAATDDDGDDLFLIYGLSEAEDADANAVGLSVDPNP</sequence>
<name>V4HIX1_9EURY</name>
<dbReference type="Proteomes" id="UP000017840">
    <property type="component" value="Unassembled WGS sequence"/>
</dbReference>
<dbReference type="RefSeq" id="WP_023393013.1">
    <property type="nucleotide sequence ID" value="NZ_ASGZ01000005.1"/>
</dbReference>
<gene>
    <name evidence="1" type="ORF">K933_02096</name>
</gene>
<comment type="caution">
    <text evidence="1">The sequence shown here is derived from an EMBL/GenBank/DDBJ whole genome shotgun (WGS) entry which is preliminary data.</text>
</comment>
<protein>
    <submittedName>
        <fullName evidence="1">Uncharacterized protein</fullName>
    </submittedName>
</protein>
<dbReference type="EMBL" id="ASGZ01000005">
    <property type="protein sequence ID" value="ESP89738.1"/>
    <property type="molecule type" value="Genomic_DNA"/>
</dbReference>
<evidence type="ECO:0000313" key="1">
    <source>
        <dbReference type="EMBL" id="ESP89738.1"/>
    </source>
</evidence>